<feature type="transmembrane region" description="Helical" evidence="1">
    <location>
        <begin position="20"/>
        <end position="39"/>
    </location>
</feature>
<reference evidence="3" key="1">
    <citation type="submission" date="2011-06" db="EMBL/GenBank/DDBJ databases">
        <title>Complete genome sequence of Paenibacillus mucilaginosus KNP414.</title>
        <authorList>
            <person name="Wang J."/>
            <person name="Hu S."/>
            <person name="Hu X."/>
            <person name="Zhang B."/>
            <person name="Dong D."/>
            <person name="Zhang S."/>
            <person name="Zhao K."/>
            <person name="Wu D."/>
        </authorList>
    </citation>
    <scope>NUCLEOTIDE SEQUENCE [LARGE SCALE GENOMIC DNA]</scope>
    <source>
        <strain evidence="3">KNP414</strain>
    </source>
</reference>
<reference evidence="2 3" key="2">
    <citation type="journal article" date="2013" name="Genome Announc.">
        <title>Genome Sequence of Growth-Improving Paenibacillus mucilaginosus Strain KNP414.</title>
        <authorList>
            <person name="Lu J.J."/>
            <person name="Wang J.F."/>
            <person name="Hu X.F."/>
        </authorList>
    </citation>
    <scope>NUCLEOTIDE SEQUENCE [LARGE SCALE GENOMIC DNA]</scope>
    <source>
        <strain evidence="2 3">KNP414</strain>
    </source>
</reference>
<gene>
    <name evidence="2" type="ordered locus">KNP414_01961</name>
</gene>
<name>F8FRG5_PAEMK</name>
<dbReference type="EMBL" id="CP002869">
    <property type="protein sequence ID" value="AEI40522.1"/>
    <property type="molecule type" value="Genomic_DNA"/>
</dbReference>
<keyword evidence="1" id="KW-0812">Transmembrane</keyword>
<evidence type="ECO:0000256" key="1">
    <source>
        <dbReference type="SAM" id="Phobius"/>
    </source>
</evidence>
<dbReference type="AlphaFoldDB" id="F8FRG5"/>
<keyword evidence="1" id="KW-0472">Membrane</keyword>
<dbReference type="KEGG" id="pms:KNP414_01961"/>
<evidence type="ECO:0000313" key="3">
    <source>
        <dbReference type="Proteomes" id="UP000006620"/>
    </source>
</evidence>
<evidence type="ECO:0000313" key="2">
    <source>
        <dbReference type="EMBL" id="AEI40522.1"/>
    </source>
</evidence>
<accession>F8FRG5</accession>
<dbReference type="HOGENOM" id="CLU_3293464_0_0_9"/>
<organism evidence="2 3">
    <name type="scientific">Paenibacillus mucilaginosus (strain KNP414)</name>
    <dbReference type="NCBI Taxonomy" id="1036673"/>
    <lineage>
        <taxon>Bacteria</taxon>
        <taxon>Bacillati</taxon>
        <taxon>Bacillota</taxon>
        <taxon>Bacilli</taxon>
        <taxon>Bacillales</taxon>
        <taxon>Paenibacillaceae</taxon>
        <taxon>Paenibacillus</taxon>
    </lineage>
</organism>
<sequence length="40" mass="4452">MENNLLQDNHYSHKTAGSTLLCRPMVILCFIGITVSRFGA</sequence>
<proteinExistence type="predicted"/>
<dbReference type="Proteomes" id="UP000006620">
    <property type="component" value="Chromosome"/>
</dbReference>
<keyword evidence="1" id="KW-1133">Transmembrane helix</keyword>
<protein>
    <submittedName>
        <fullName evidence="2">Uncharacterized protein</fullName>
    </submittedName>
</protein>